<accession>A0ABP0G853</accession>
<sequence>MHLARLLGQLFGCMDIVDIWCVDGGMFPLFQMCQIICSTSGDFCSWEVVDWQVSLKQSFLYRKCSI</sequence>
<protein>
    <submittedName>
        <fullName evidence="1">Uncharacterized protein</fullName>
    </submittedName>
</protein>
<evidence type="ECO:0000313" key="1">
    <source>
        <dbReference type="EMBL" id="CAK8687997.1"/>
    </source>
</evidence>
<comment type="caution">
    <text evidence="1">The sequence shown here is derived from an EMBL/GenBank/DDBJ whole genome shotgun (WGS) entry which is preliminary data.</text>
</comment>
<reference evidence="1 2" key="1">
    <citation type="submission" date="2024-02" db="EMBL/GenBank/DDBJ databases">
        <authorList>
            <person name="Daric V."/>
            <person name="Darras S."/>
        </authorList>
    </citation>
    <scope>NUCLEOTIDE SEQUENCE [LARGE SCALE GENOMIC DNA]</scope>
</reference>
<proteinExistence type="predicted"/>
<evidence type="ECO:0000313" key="2">
    <source>
        <dbReference type="Proteomes" id="UP001642483"/>
    </source>
</evidence>
<gene>
    <name evidence="1" type="ORF">CVLEPA_LOCUS20040</name>
</gene>
<organism evidence="1 2">
    <name type="scientific">Clavelina lepadiformis</name>
    <name type="common">Light-bulb sea squirt</name>
    <name type="synonym">Ascidia lepadiformis</name>
    <dbReference type="NCBI Taxonomy" id="159417"/>
    <lineage>
        <taxon>Eukaryota</taxon>
        <taxon>Metazoa</taxon>
        <taxon>Chordata</taxon>
        <taxon>Tunicata</taxon>
        <taxon>Ascidiacea</taxon>
        <taxon>Aplousobranchia</taxon>
        <taxon>Clavelinidae</taxon>
        <taxon>Clavelina</taxon>
    </lineage>
</organism>
<keyword evidence="2" id="KW-1185">Reference proteome</keyword>
<dbReference type="Proteomes" id="UP001642483">
    <property type="component" value="Unassembled WGS sequence"/>
</dbReference>
<dbReference type="EMBL" id="CAWYQH010000107">
    <property type="protein sequence ID" value="CAK8687997.1"/>
    <property type="molecule type" value="Genomic_DNA"/>
</dbReference>
<name>A0ABP0G853_CLALP</name>